<evidence type="ECO:0000313" key="4">
    <source>
        <dbReference type="EMBL" id="RAK11678.1"/>
    </source>
</evidence>
<proteinExistence type="predicted"/>
<dbReference type="RefSeq" id="WP_009506828.1">
    <property type="nucleotide sequence ID" value="NZ_LIGK01000037.1"/>
</dbReference>
<dbReference type="InterPro" id="IPR050445">
    <property type="entry name" value="Bact_polysacc_biosynth/exp"/>
</dbReference>
<comment type="caution">
    <text evidence="4">The sequence shown here is derived from an EMBL/GenBank/DDBJ whole genome shotgun (WGS) entry which is preliminary data.</text>
</comment>
<dbReference type="InterPro" id="IPR005702">
    <property type="entry name" value="Wzc-like_C"/>
</dbReference>
<dbReference type="Proteomes" id="UP000249165">
    <property type="component" value="Unassembled WGS sequence"/>
</dbReference>
<dbReference type="AlphaFoldDB" id="A0A327XRI2"/>
<evidence type="ECO:0000256" key="2">
    <source>
        <dbReference type="ARBA" id="ARBA00022840"/>
    </source>
</evidence>
<dbReference type="EMBL" id="QLMG01000047">
    <property type="protein sequence ID" value="RAK11678.1"/>
    <property type="molecule type" value="Genomic_DNA"/>
</dbReference>
<keyword evidence="1" id="KW-0547">Nucleotide-binding</keyword>
<dbReference type="Gene3D" id="3.40.50.300">
    <property type="entry name" value="P-loop containing nucleotide triphosphate hydrolases"/>
    <property type="match status" value="1"/>
</dbReference>
<keyword evidence="5" id="KW-1185">Reference proteome</keyword>
<protein>
    <submittedName>
        <fullName evidence="4">Mrp family chromosome partitioning ATPase</fullName>
    </submittedName>
</protein>
<dbReference type="GO" id="GO:0005886">
    <property type="term" value="C:plasma membrane"/>
    <property type="evidence" value="ECO:0007669"/>
    <property type="project" value="TreeGrafter"/>
</dbReference>
<dbReference type="CDD" id="cd05387">
    <property type="entry name" value="BY-kinase"/>
    <property type="match status" value="1"/>
</dbReference>
<evidence type="ECO:0000256" key="3">
    <source>
        <dbReference type="SAM" id="MobiDB-lite"/>
    </source>
</evidence>
<accession>A0A327XRI2</accession>
<dbReference type="GO" id="GO:0004713">
    <property type="term" value="F:protein tyrosine kinase activity"/>
    <property type="evidence" value="ECO:0007669"/>
    <property type="project" value="TreeGrafter"/>
</dbReference>
<evidence type="ECO:0000313" key="5">
    <source>
        <dbReference type="Proteomes" id="UP000249165"/>
    </source>
</evidence>
<organism evidence="4 5">
    <name type="scientific">Salipiger aestuarii</name>
    <dbReference type="NCBI Taxonomy" id="568098"/>
    <lineage>
        <taxon>Bacteria</taxon>
        <taxon>Pseudomonadati</taxon>
        <taxon>Pseudomonadota</taxon>
        <taxon>Alphaproteobacteria</taxon>
        <taxon>Rhodobacterales</taxon>
        <taxon>Roseobacteraceae</taxon>
        <taxon>Salipiger</taxon>
    </lineage>
</organism>
<dbReference type="PANTHER" id="PTHR32309">
    <property type="entry name" value="TYROSINE-PROTEIN KINASE"/>
    <property type="match status" value="1"/>
</dbReference>
<dbReference type="InterPro" id="IPR027417">
    <property type="entry name" value="P-loop_NTPase"/>
</dbReference>
<feature type="region of interest" description="Disordered" evidence="3">
    <location>
        <begin position="1"/>
        <end position="37"/>
    </location>
</feature>
<reference evidence="4 5" key="1">
    <citation type="submission" date="2018-06" db="EMBL/GenBank/DDBJ databases">
        <title>Genomic Encyclopedia of Archaeal and Bacterial Type Strains, Phase II (KMG-II): from individual species to whole genera.</title>
        <authorList>
            <person name="Goeker M."/>
        </authorList>
    </citation>
    <scope>NUCLEOTIDE SEQUENCE [LARGE SCALE GENOMIC DNA]</scope>
    <source>
        <strain evidence="4 5">DSM 22011</strain>
    </source>
</reference>
<keyword evidence="2" id="KW-0067">ATP-binding</keyword>
<gene>
    <name evidence="4" type="ORF">ATI53_104714</name>
</gene>
<dbReference type="PANTHER" id="PTHR32309:SF13">
    <property type="entry name" value="FERRIC ENTEROBACTIN TRANSPORT PROTEIN FEPE"/>
    <property type="match status" value="1"/>
</dbReference>
<dbReference type="OrthoDB" id="9775724at2"/>
<name>A0A327XRI2_9RHOB</name>
<sequence length="270" mass="29335">MERIQAAIAKARASRNTSASGVSRRPDPVDTPSSWEALPRHAPDRALMGRMRLVGGASETNKDDFAAFDVLRTRVLKLMRTNGWKRLGITSPTAGCGKSTMALNLGFSMTRREAVSAILIEADLRRPSLATKIGLKQPQDVSKVLHGDADLAANACLLNDRFAISTSDGPRHNSSDLLQSPRCGAALDRIEQIYAPTLMLFDTPPLQVGDDTIGFLQHVDCVILVAAAEHTTIKEIDASEREIAAHANVLGVVLNKCNFPEEKHGYSYYS</sequence>
<dbReference type="SUPFAM" id="SSF52540">
    <property type="entry name" value="P-loop containing nucleoside triphosphate hydrolases"/>
    <property type="match status" value="1"/>
</dbReference>
<evidence type="ECO:0000256" key="1">
    <source>
        <dbReference type="ARBA" id="ARBA00022741"/>
    </source>
</evidence>